<protein>
    <submittedName>
        <fullName evidence="1">Uncharacterized protein</fullName>
    </submittedName>
</protein>
<proteinExistence type="predicted"/>
<feature type="non-terminal residue" evidence="1">
    <location>
        <position position="1"/>
    </location>
</feature>
<keyword evidence="2" id="KW-1185">Reference proteome</keyword>
<dbReference type="EMBL" id="LXQA011318197">
    <property type="protein sequence ID" value="MCI93048.1"/>
    <property type="molecule type" value="Genomic_DNA"/>
</dbReference>
<name>A0A392VXD2_9FABA</name>
<accession>A0A392VXD2</accession>
<organism evidence="1 2">
    <name type="scientific">Trifolium medium</name>
    <dbReference type="NCBI Taxonomy" id="97028"/>
    <lineage>
        <taxon>Eukaryota</taxon>
        <taxon>Viridiplantae</taxon>
        <taxon>Streptophyta</taxon>
        <taxon>Embryophyta</taxon>
        <taxon>Tracheophyta</taxon>
        <taxon>Spermatophyta</taxon>
        <taxon>Magnoliopsida</taxon>
        <taxon>eudicotyledons</taxon>
        <taxon>Gunneridae</taxon>
        <taxon>Pentapetalae</taxon>
        <taxon>rosids</taxon>
        <taxon>fabids</taxon>
        <taxon>Fabales</taxon>
        <taxon>Fabaceae</taxon>
        <taxon>Papilionoideae</taxon>
        <taxon>50 kb inversion clade</taxon>
        <taxon>NPAAA clade</taxon>
        <taxon>Hologalegina</taxon>
        <taxon>IRL clade</taxon>
        <taxon>Trifolieae</taxon>
        <taxon>Trifolium</taxon>
    </lineage>
</organism>
<evidence type="ECO:0000313" key="2">
    <source>
        <dbReference type="Proteomes" id="UP000265520"/>
    </source>
</evidence>
<reference evidence="1 2" key="1">
    <citation type="journal article" date="2018" name="Front. Plant Sci.">
        <title>Red Clover (Trifolium pratense) and Zigzag Clover (T. medium) - A Picture of Genomic Similarities and Differences.</title>
        <authorList>
            <person name="Dluhosova J."/>
            <person name="Istvanek J."/>
            <person name="Nedelnik J."/>
            <person name="Repkova J."/>
        </authorList>
    </citation>
    <scope>NUCLEOTIDE SEQUENCE [LARGE SCALE GENOMIC DNA]</scope>
    <source>
        <strain evidence="2">cv. 10/8</strain>
        <tissue evidence="1">Leaf</tissue>
    </source>
</reference>
<evidence type="ECO:0000313" key="1">
    <source>
        <dbReference type="EMBL" id="MCI93048.1"/>
    </source>
</evidence>
<dbReference type="Proteomes" id="UP000265520">
    <property type="component" value="Unassembled WGS sequence"/>
</dbReference>
<comment type="caution">
    <text evidence="1">The sequence shown here is derived from an EMBL/GenBank/DDBJ whole genome shotgun (WGS) entry which is preliminary data.</text>
</comment>
<sequence>PQKVCLRGSVSSAE</sequence>